<evidence type="ECO:0000256" key="8">
    <source>
        <dbReference type="HAMAP-Rule" id="MF_00140"/>
    </source>
</evidence>
<dbReference type="EC" id="6.1.1.2" evidence="8"/>
<name>A0A0G0GAQ1_9BACT</name>
<dbReference type="PROSITE" id="PS00178">
    <property type="entry name" value="AA_TRNA_LIGASE_I"/>
    <property type="match status" value="1"/>
</dbReference>
<comment type="catalytic activity">
    <reaction evidence="7 8">
        <text>tRNA(Trp) + L-tryptophan + ATP = L-tryptophyl-tRNA(Trp) + AMP + diphosphate + H(+)</text>
        <dbReference type="Rhea" id="RHEA:24080"/>
        <dbReference type="Rhea" id="RHEA-COMP:9671"/>
        <dbReference type="Rhea" id="RHEA-COMP:9705"/>
        <dbReference type="ChEBI" id="CHEBI:15378"/>
        <dbReference type="ChEBI" id="CHEBI:30616"/>
        <dbReference type="ChEBI" id="CHEBI:33019"/>
        <dbReference type="ChEBI" id="CHEBI:57912"/>
        <dbReference type="ChEBI" id="CHEBI:78442"/>
        <dbReference type="ChEBI" id="CHEBI:78535"/>
        <dbReference type="ChEBI" id="CHEBI:456215"/>
        <dbReference type="EC" id="6.1.1.2"/>
    </reaction>
</comment>
<accession>A0A0G0GAQ1</accession>
<dbReference type="InterPro" id="IPR002305">
    <property type="entry name" value="aa-tRNA-synth_Ic"/>
</dbReference>
<keyword evidence="4 8" id="KW-0067">ATP-binding</keyword>
<keyword evidence="6 8" id="KW-0030">Aminoacyl-tRNA synthetase</keyword>
<dbReference type="AlphaFoldDB" id="A0A0G0GAQ1"/>
<dbReference type="EMBL" id="LBRB01000008">
    <property type="protein sequence ID" value="KKP88792.1"/>
    <property type="molecule type" value="Genomic_DNA"/>
</dbReference>
<comment type="caution">
    <text evidence="10">The sequence shown here is derived from an EMBL/GenBank/DDBJ whole genome shotgun (WGS) entry which is preliminary data.</text>
</comment>
<reference evidence="10 11" key="1">
    <citation type="journal article" date="2015" name="Nature">
        <title>rRNA introns, odd ribosomes, and small enigmatic genomes across a large radiation of phyla.</title>
        <authorList>
            <person name="Brown C.T."/>
            <person name="Hug L.A."/>
            <person name="Thomas B.C."/>
            <person name="Sharon I."/>
            <person name="Castelle C.J."/>
            <person name="Singh A."/>
            <person name="Wilkins M.J."/>
            <person name="Williams K.H."/>
            <person name="Banfield J.F."/>
        </authorList>
    </citation>
    <scope>NUCLEOTIDE SEQUENCE [LARGE SCALE GENOMIC DNA]</scope>
</reference>
<sequence length="321" mass="36470">MKIFSGTRPSGELHIGNYLGAISNWMELQDKNDCIFSVVDYHAITTPYEKEKFHQRNLEMVAWLIACGIDPEKTRLFRQSQVPEHTELAWILSTVLPVSELFRMTQYKEKSTDQSKENISAGLLNYPILMAADILIYDADTIPVGEDQVQHVELARIIARKFNHRYGKIFTEPKTILTKTKRVMSLKDPTKKMSKTGADGIALGDSSVIITQKIMSAVTDTGEAGKISPAVKNLFGLVEAFGEPEKMAEFIQAIENKTIQYVELKRYLAEKIIEKLIPIQKKYQEIMAKPDKIEQTLTNNAQALRKEAQEKIEKVKKEMGF</sequence>
<dbReference type="SUPFAM" id="SSF52374">
    <property type="entry name" value="Nucleotidylyl transferase"/>
    <property type="match status" value="1"/>
</dbReference>
<dbReference type="NCBIfam" id="TIGR00233">
    <property type="entry name" value="trpS"/>
    <property type="match status" value="1"/>
</dbReference>
<evidence type="ECO:0000313" key="11">
    <source>
        <dbReference type="Proteomes" id="UP000034316"/>
    </source>
</evidence>
<dbReference type="InterPro" id="IPR002306">
    <property type="entry name" value="Trp-tRNA-ligase"/>
</dbReference>
<dbReference type="PATRIC" id="fig|1618333.3.peg.319"/>
<feature type="binding site" evidence="8">
    <location>
        <begin position="16"/>
        <end position="17"/>
    </location>
    <ligand>
        <name>ATP</name>
        <dbReference type="ChEBI" id="CHEBI:30616"/>
    </ligand>
</feature>
<evidence type="ECO:0000256" key="9">
    <source>
        <dbReference type="RuleBase" id="RU363036"/>
    </source>
</evidence>
<dbReference type="GO" id="GO:0005829">
    <property type="term" value="C:cytosol"/>
    <property type="evidence" value="ECO:0007669"/>
    <property type="project" value="TreeGrafter"/>
</dbReference>
<dbReference type="PANTHER" id="PTHR43766">
    <property type="entry name" value="TRYPTOPHAN--TRNA LIGASE, MITOCHONDRIAL"/>
    <property type="match status" value="1"/>
</dbReference>
<dbReference type="Proteomes" id="UP000034316">
    <property type="component" value="Unassembled WGS sequence"/>
</dbReference>
<feature type="binding site" evidence="8">
    <location>
        <begin position="8"/>
        <end position="10"/>
    </location>
    <ligand>
        <name>ATP</name>
        <dbReference type="ChEBI" id="CHEBI:30616"/>
    </ligand>
</feature>
<dbReference type="Gene3D" id="3.40.50.620">
    <property type="entry name" value="HUPs"/>
    <property type="match status" value="1"/>
</dbReference>
<dbReference type="STRING" id="1618333.UR93_C0008G0021"/>
<keyword evidence="5 8" id="KW-0648">Protein biosynthesis</keyword>
<protein>
    <recommendedName>
        <fullName evidence="8">Tryptophan--tRNA ligase</fullName>
        <ecNumber evidence="8">6.1.1.2</ecNumber>
    </recommendedName>
    <alternativeName>
        <fullName evidence="8">Tryptophanyl-tRNA synthetase</fullName>
        <shortName evidence="8">TrpRS</shortName>
    </alternativeName>
</protein>
<organism evidence="10 11">
    <name type="scientific">Berkelbacteria bacterium GW2011_GWA2_35_9</name>
    <dbReference type="NCBI Taxonomy" id="1618333"/>
    <lineage>
        <taxon>Bacteria</taxon>
        <taxon>Candidatus Berkelbacteria</taxon>
    </lineage>
</organism>
<dbReference type="HAMAP" id="MF_00140_B">
    <property type="entry name" value="Trp_tRNA_synth_B"/>
    <property type="match status" value="1"/>
</dbReference>
<comment type="similarity">
    <text evidence="1 8 9">Belongs to the class-I aminoacyl-tRNA synthetase family.</text>
</comment>
<dbReference type="GO" id="GO:0006436">
    <property type="term" value="P:tryptophanyl-tRNA aminoacylation"/>
    <property type="evidence" value="ECO:0007669"/>
    <property type="project" value="UniProtKB-UniRule"/>
</dbReference>
<feature type="binding site" evidence="8">
    <location>
        <begin position="145"/>
        <end position="147"/>
    </location>
    <ligand>
        <name>ATP</name>
        <dbReference type="ChEBI" id="CHEBI:30616"/>
    </ligand>
</feature>
<dbReference type="CDD" id="cd00806">
    <property type="entry name" value="TrpRS_core"/>
    <property type="match status" value="1"/>
</dbReference>
<evidence type="ECO:0000256" key="3">
    <source>
        <dbReference type="ARBA" id="ARBA00022741"/>
    </source>
</evidence>
<feature type="binding site" evidence="8">
    <location>
        <position position="183"/>
    </location>
    <ligand>
        <name>ATP</name>
        <dbReference type="ChEBI" id="CHEBI:30616"/>
    </ligand>
</feature>
<proteinExistence type="inferred from homology"/>
<evidence type="ECO:0000256" key="7">
    <source>
        <dbReference type="ARBA" id="ARBA00049929"/>
    </source>
</evidence>
<gene>
    <name evidence="8" type="primary">trpS</name>
    <name evidence="10" type="ORF">UR93_C0008G0021</name>
</gene>
<dbReference type="InterPro" id="IPR050203">
    <property type="entry name" value="Trp-tRNA_synthetase"/>
</dbReference>
<dbReference type="InterPro" id="IPR014729">
    <property type="entry name" value="Rossmann-like_a/b/a_fold"/>
</dbReference>
<dbReference type="PANTHER" id="PTHR43766:SF1">
    <property type="entry name" value="TRYPTOPHAN--TRNA LIGASE, MITOCHONDRIAL"/>
    <property type="match status" value="1"/>
</dbReference>
<comment type="caution">
    <text evidence="8">Lacks conserved residue(s) required for the propagation of feature annotation.</text>
</comment>
<dbReference type="InterPro" id="IPR024109">
    <property type="entry name" value="Trp-tRNA-ligase_bac-type"/>
</dbReference>
<keyword evidence="8" id="KW-0963">Cytoplasm</keyword>
<dbReference type="GO" id="GO:0005524">
    <property type="term" value="F:ATP binding"/>
    <property type="evidence" value="ECO:0007669"/>
    <property type="project" value="UniProtKB-UniRule"/>
</dbReference>
<evidence type="ECO:0000256" key="1">
    <source>
        <dbReference type="ARBA" id="ARBA00005594"/>
    </source>
</evidence>
<dbReference type="GO" id="GO:0004830">
    <property type="term" value="F:tryptophan-tRNA ligase activity"/>
    <property type="evidence" value="ECO:0007669"/>
    <property type="project" value="UniProtKB-UniRule"/>
</dbReference>
<evidence type="ECO:0000256" key="4">
    <source>
        <dbReference type="ARBA" id="ARBA00022840"/>
    </source>
</evidence>
<comment type="subunit">
    <text evidence="8">Homodimer.</text>
</comment>
<keyword evidence="3 8" id="KW-0547">Nucleotide-binding</keyword>
<comment type="subcellular location">
    <subcellularLocation>
        <location evidence="8">Cytoplasm</location>
    </subcellularLocation>
</comment>
<keyword evidence="2 8" id="KW-0436">Ligase</keyword>
<evidence type="ECO:0000256" key="5">
    <source>
        <dbReference type="ARBA" id="ARBA00022917"/>
    </source>
</evidence>
<dbReference type="Gene3D" id="1.10.240.10">
    <property type="entry name" value="Tyrosyl-Transfer RNA Synthetase"/>
    <property type="match status" value="1"/>
</dbReference>
<dbReference type="PRINTS" id="PR01039">
    <property type="entry name" value="TRNASYNTHTRP"/>
</dbReference>
<dbReference type="FunFam" id="3.40.50.620:FF:000082">
    <property type="entry name" value="MSW1p Mitochondrial tryptophanyl-tRNA synthetase"/>
    <property type="match status" value="1"/>
</dbReference>
<dbReference type="FunFam" id="1.10.240.10:FF:000005">
    <property type="entry name" value="Tryptophan--tRNA ligase"/>
    <property type="match status" value="1"/>
</dbReference>
<comment type="function">
    <text evidence="8">Catalyzes the attachment of tryptophan to tRNA(Trp).</text>
</comment>
<feature type="binding site" evidence="8">
    <location>
        <position position="133"/>
    </location>
    <ligand>
        <name>L-tryptophan</name>
        <dbReference type="ChEBI" id="CHEBI:57912"/>
    </ligand>
</feature>
<feature type="short sequence motif" description="'HIGH' region" evidence="8">
    <location>
        <begin position="9"/>
        <end position="17"/>
    </location>
</feature>
<evidence type="ECO:0000256" key="6">
    <source>
        <dbReference type="ARBA" id="ARBA00023146"/>
    </source>
</evidence>
<evidence type="ECO:0000256" key="2">
    <source>
        <dbReference type="ARBA" id="ARBA00022598"/>
    </source>
</evidence>
<evidence type="ECO:0000313" key="10">
    <source>
        <dbReference type="EMBL" id="KKP88792.1"/>
    </source>
</evidence>
<dbReference type="InterPro" id="IPR001412">
    <property type="entry name" value="aa-tRNA-synth_I_CS"/>
</dbReference>
<dbReference type="Pfam" id="PF00579">
    <property type="entry name" value="tRNA-synt_1b"/>
    <property type="match status" value="1"/>
</dbReference>